<organism evidence="2 3">
    <name type="scientific">Lasiosphaeris hirsuta</name>
    <dbReference type="NCBI Taxonomy" id="260670"/>
    <lineage>
        <taxon>Eukaryota</taxon>
        <taxon>Fungi</taxon>
        <taxon>Dikarya</taxon>
        <taxon>Ascomycota</taxon>
        <taxon>Pezizomycotina</taxon>
        <taxon>Sordariomycetes</taxon>
        <taxon>Sordariomycetidae</taxon>
        <taxon>Sordariales</taxon>
        <taxon>Lasiosphaeriaceae</taxon>
        <taxon>Lasiosphaeris</taxon>
    </lineage>
</organism>
<evidence type="ECO:0000313" key="2">
    <source>
        <dbReference type="EMBL" id="KAK0732044.1"/>
    </source>
</evidence>
<reference evidence="2" key="1">
    <citation type="submission" date="2023-06" db="EMBL/GenBank/DDBJ databases">
        <title>Genome-scale phylogeny and comparative genomics of the fungal order Sordariales.</title>
        <authorList>
            <consortium name="Lawrence Berkeley National Laboratory"/>
            <person name="Hensen N."/>
            <person name="Bonometti L."/>
            <person name="Westerberg I."/>
            <person name="Brannstrom I.O."/>
            <person name="Guillou S."/>
            <person name="Cros-Aarteil S."/>
            <person name="Calhoun S."/>
            <person name="Haridas S."/>
            <person name="Kuo A."/>
            <person name="Mondo S."/>
            <person name="Pangilinan J."/>
            <person name="Riley R."/>
            <person name="Labutti K."/>
            <person name="Andreopoulos B."/>
            <person name="Lipzen A."/>
            <person name="Chen C."/>
            <person name="Yanf M."/>
            <person name="Daum C."/>
            <person name="Ng V."/>
            <person name="Clum A."/>
            <person name="Steindorff A."/>
            <person name="Ohm R."/>
            <person name="Martin F."/>
            <person name="Silar P."/>
            <person name="Natvig D."/>
            <person name="Lalanne C."/>
            <person name="Gautier V."/>
            <person name="Ament-Velasquez S.L."/>
            <person name="Kruys A."/>
            <person name="Hutchinson M.I."/>
            <person name="Powell A.J."/>
            <person name="Barry K."/>
            <person name="Miller A.N."/>
            <person name="Grigoriev I.V."/>
            <person name="Debuchy R."/>
            <person name="Gladieux P."/>
            <person name="Thoren M.H."/>
            <person name="Johannesson H."/>
        </authorList>
    </citation>
    <scope>NUCLEOTIDE SEQUENCE</scope>
    <source>
        <strain evidence="2">SMH4607-1</strain>
    </source>
</reference>
<protein>
    <recommendedName>
        <fullName evidence="4">Methyltransferase</fullName>
    </recommendedName>
</protein>
<dbReference type="NCBIfam" id="NF041278">
    <property type="entry name" value="CmcJ_NvfI_EfuI"/>
    <property type="match status" value="1"/>
</dbReference>
<dbReference type="Proteomes" id="UP001172102">
    <property type="component" value="Unassembled WGS sequence"/>
</dbReference>
<dbReference type="PANTHER" id="PTHR34598:SF3">
    <property type="entry name" value="OXIDOREDUCTASE AN1597"/>
    <property type="match status" value="1"/>
</dbReference>
<comment type="similarity">
    <text evidence="1">Belongs to the asaB hydroxylase/desaturase family.</text>
</comment>
<dbReference type="AlphaFoldDB" id="A0AA40BD95"/>
<comment type="caution">
    <text evidence="2">The sequence shown here is derived from an EMBL/GenBank/DDBJ whole genome shotgun (WGS) entry which is preliminary data.</text>
</comment>
<keyword evidence="3" id="KW-1185">Reference proteome</keyword>
<sequence>MHAYSDSTMGPAPIDEQASIVYLEWQELYESEKPFQVFADVPQGFHGRLTNLVFAPAPPLEIRDLRGREDAYTLDANGFRLVRNRMPAFDLSTKESMESNVVPYLEDLVTKHVDGADFVRCFDWGFRKNVEMTMPKMDVNDKMQMLNPGKQAHCDQSPAGALGRLQYHAPEMVERAERLRIINLWRPLNHPAKDNTLAVCDGSTIVATDLVEADHISSTYLGSTVYGLYSPKHRWHYLRHQTPEEVFLIKIFDSDPDVNAECSLHAAFDYTHVPEDALPRESLEMRFLVVSISEKDRSKDDRD</sequence>
<evidence type="ECO:0000256" key="1">
    <source>
        <dbReference type="ARBA" id="ARBA00023604"/>
    </source>
</evidence>
<accession>A0AA40BD95</accession>
<dbReference type="EMBL" id="JAUKUA010000001">
    <property type="protein sequence ID" value="KAK0732044.1"/>
    <property type="molecule type" value="Genomic_DNA"/>
</dbReference>
<dbReference type="GO" id="GO:0016491">
    <property type="term" value="F:oxidoreductase activity"/>
    <property type="evidence" value="ECO:0007669"/>
    <property type="project" value="InterPro"/>
</dbReference>
<evidence type="ECO:0000313" key="3">
    <source>
        <dbReference type="Proteomes" id="UP001172102"/>
    </source>
</evidence>
<proteinExistence type="inferred from homology"/>
<name>A0AA40BD95_9PEZI</name>
<evidence type="ECO:0008006" key="4">
    <source>
        <dbReference type="Google" id="ProtNLM"/>
    </source>
</evidence>
<gene>
    <name evidence="2" type="ORF">B0H67DRAFT_566500</name>
</gene>
<dbReference type="InterPro" id="IPR044053">
    <property type="entry name" value="AsaB-like"/>
</dbReference>
<dbReference type="PANTHER" id="PTHR34598">
    <property type="entry name" value="BLL6449 PROTEIN"/>
    <property type="match status" value="1"/>
</dbReference>